<evidence type="ECO:0000256" key="2">
    <source>
        <dbReference type="ARBA" id="ARBA00010790"/>
    </source>
</evidence>
<comment type="similarity">
    <text evidence="2">Belongs to the GMC oxidoreductase family.</text>
</comment>
<dbReference type="AlphaFoldDB" id="A0A4Q1CCY5"/>
<sequence>MPNITPAQVKSDYDVIVVGSGAAGGQTAYTLTMEGAKVLMLEAGRDYDPVQETPMFQTNGQAPLRAAGTPDKPFGFHDSTVDGGWQVPGEPYTSASDDPKRQFWWWRARMLGGRTNHWGRISLRNGPYDFKPRSRDGLGFDWPINYEDVAPYYDKVEMLIGVYGDNNGLENTPDSPAGVLQPPPALRAGERYTKHHARKLGIPVIPIHRAVLTQRLDPNVLPAKLHPGNAKAQRVLAQAMSERAACFWATNCGRGCAIRATYQSTTVHLPPALGTGNLDILSDAMGYRVLMNDAGKATGVSYIDRRDGREKEVRARVVVLAASSAESVRMLLNSKSARFPNGVANSSGLVGKYIMDTVGASLGGQIPALENLPLHNEDGAGGGHAYVPWWLYQEQLAGKLGFARGYHLEFMSGRQMPGAGTFSGLEWLGRGSYGKKFKEDARRYYGSFLGFAGRGEMIPNEDSFCDLDPVVKDKWGIPVLRFHWKWSEHETRQARHMQETAKALIEAMGGRVRQQPDADGADAIRPGGFIIHEVGGTIMGADAKKSVTNQWCQTWDVPNLFVTDGGPFVSNADKNPTLTIMALAWRAGDYIVDQLKKGNL</sequence>
<evidence type="ECO:0000256" key="1">
    <source>
        <dbReference type="ARBA" id="ARBA00001974"/>
    </source>
</evidence>
<dbReference type="SUPFAM" id="SSF51905">
    <property type="entry name" value="FAD/NAD(P)-binding domain"/>
    <property type="match status" value="1"/>
</dbReference>
<gene>
    <name evidence="8" type="ORF">ESB00_13200</name>
</gene>
<feature type="domain" description="Glucose-methanol-choline oxidoreductase C-terminal" evidence="7">
    <location>
        <begin position="459"/>
        <end position="584"/>
    </location>
</feature>
<keyword evidence="9" id="KW-1185">Reference proteome</keyword>
<dbReference type="Pfam" id="PF00732">
    <property type="entry name" value="GMC_oxred_N"/>
    <property type="match status" value="1"/>
</dbReference>
<accession>A0A4Q1CCY5</accession>
<evidence type="ECO:0000313" key="9">
    <source>
        <dbReference type="Proteomes" id="UP000290218"/>
    </source>
</evidence>
<dbReference type="InterPro" id="IPR000172">
    <property type="entry name" value="GMC_OxRdtase_N"/>
</dbReference>
<evidence type="ECO:0000256" key="4">
    <source>
        <dbReference type="ARBA" id="ARBA00022827"/>
    </source>
</evidence>
<organism evidence="8 9">
    <name type="scientific">Oleiharenicola lentus</name>
    <dbReference type="NCBI Taxonomy" id="2508720"/>
    <lineage>
        <taxon>Bacteria</taxon>
        <taxon>Pseudomonadati</taxon>
        <taxon>Verrucomicrobiota</taxon>
        <taxon>Opitutia</taxon>
        <taxon>Opitutales</taxon>
        <taxon>Opitutaceae</taxon>
        <taxon>Oleiharenicola</taxon>
    </lineage>
</organism>
<evidence type="ECO:0000259" key="6">
    <source>
        <dbReference type="Pfam" id="PF00732"/>
    </source>
</evidence>
<proteinExistence type="inferred from homology"/>
<dbReference type="EMBL" id="SDHX01000001">
    <property type="protein sequence ID" value="RXK56782.1"/>
    <property type="molecule type" value="Genomic_DNA"/>
</dbReference>
<dbReference type="Pfam" id="PF05199">
    <property type="entry name" value="GMC_oxred_C"/>
    <property type="match status" value="1"/>
</dbReference>
<evidence type="ECO:0000256" key="5">
    <source>
        <dbReference type="ARBA" id="ARBA00023002"/>
    </source>
</evidence>
<keyword evidence="5" id="KW-0560">Oxidoreductase</keyword>
<dbReference type="OrthoDB" id="9787779at2"/>
<comment type="caution">
    <text evidence="8">The sequence shown here is derived from an EMBL/GenBank/DDBJ whole genome shotgun (WGS) entry which is preliminary data.</text>
</comment>
<evidence type="ECO:0000259" key="7">
    <source>
        <dbReference type="Pfam" id="PF05199"/>
    </source>
</evidence>
<dbReference type="Gene3D" id="3.50.50.60">
    <property type="entry name" value="FAD/NAD(P)-binding domain"/>
    <property type="match status" value="2"/>
</dbReference>
<dbReference type="Proteomes" id="UP000290218">
    <property type="component" value="Unassembled WGS sequence"/>
</dbReference>
<dbReference type="SUPFAM" id="SSF54373">
    <property type="entry name" value="FAD-linked reductases, C-terminal domain"/>
    <property type="match status" value="1"/>
</dbReference>
<keyword evidence="3" id="KW-0285">Flavoprotein</keyword>
<dbReference type="PANTHER" id="PTHR42784:SF1">
    <property type="entry name" value="PYRANOSE 2-OXIDASE"/>
    <property type="match status" value="1"/>
</dbReference>
<dbReference type="PANTHER" id="PTHR42784">
    <property type="entry name" value="PYRANOSE 2-OXIDASE"/>
    <property type="match status" value="1"/>
</dbReference>
<dbReference type="InterPro" id="IPR036188">
    <property type="entry name" value="FAD/NAD-bd_sf"/>
</dbReference>
<dbReference type="GO" id="GO:0050660">
    <property type="term" value="F:flavin adenine dinucleotide binding"/>
    <property type="evidence" value="ECO:0007669"/>
    <property type="project" value="InterPro"/>
</dbReference>
<dbReference type="InterPro" id="IPR051473">
    <property type="entry name" value="P2Ox-like"/>
</dbReference>
<dbReference type="GO" id="GO:0016614">
    <property type="term" value="F:oxidoreductase activity, acting on CH-OH group of donors"/>
    <property type="evidence" value="ECO:0007669"/>
    <property type="project" value="InterPro"/>
</dbReference>
<comment type="cofactor">
    <cofactor evidence="1">
        <name>FAD</name>
        <dbReference type="ChEBI" id="CHEBI:57692"/>
    </cofactor>
</comment>
<feature type="domain" description="Glucose-methanol-choline oxidoreductase N-terminal" evidence="6">
    <location>
        <begin position="14"/>
        <end position="334"/>
    </location>
</feature>
<evidence type="ECO:0000313" key="8">
    <source>
        <dbReference type="EMBL" id="RXK56782.1"/>
    </source>
</evidence>
<dbReference type="RefSeq" id="WP_129048356.1">
    <property type="nucleotide sequence ID" value="NZ_SDHX01000001.1"/>
</dbReference>
<name>A0A4Q1CCY5_9BACT</name>
<keyword evidence="4" id="KW-0274">FAD</keyword>
<evidence type="ECO:0000256" key="3">
    <source>
        <dbReference type="ARBA" id="ARBA00022630"/>
    </source>
</evidence>
<protein>
    <submittedName>
        <fullName evidence="8">GMC family oxidoreductase</fullName>
    </submittedName>
</protein>
<reference evidence="8 9" key="1">
    <citation type="submission" date="2019-01" db="EMBL/GenBank/DDBJ databases">
        <title>Lacunisphaera sp. strain TWA-58.</title>
        <authorList>
            <person name="Chen W.-M."/>
        </authorList>
    </citation>
    <scope>NUCLEOTIDE SEQUENCE [LARGE SCALE GENOMIC DNA]</scope>
    <source>
        <strain evidence="8 9">TWA-58</strain>
    </source>
</reference>
<dbReference type="InterPro" id="IPR007867">
    <property type="entry name" value="GMC_OxRtase_C"/>
</dbReference>